<gene>
    <name evidence="2" type="ORF">COCON_G00010450</name>
</gene>
<feature type="region of interest" description="Disordered" evidence="1">
    <location>
        <begin position="84"/>
        <end position="103"/>
    </location>
</feature>
<dbReference type="AlphaFoldDB" id="A0A9Q1E2A9"/>
<feature type="region of interest" description="Disordered" evidence="1">
    <location>
        <begin position="109"/>
        <end position="203"/>
    </location>
</feature>
<evidence type="ECO:0000313" key="2">
    <source>
        <dbReference type="EMBL" id="KAJ8288386.1"/>
    </source>
</evidence>
<protein>
    <submittedName>
        <fullName evidence="2">Uncharacterized protein</fullName>
    </submittedName>
</protein>
<keyword evidence="3" id="KW-1185">Reference proteome</keyword>
<evidence type="ECO:0000313" key="3">
    <source>
        <dbReference type="Proteomes" id="UP001152803"/>
    </source>
</evidence>
<dbReference type="Proteomes" id="UP001152803">
    <property type="component" value="Unassembled WGS sequence"/>
</dbReference>
<proteinExistence type="predicted"/>
<dbReference type="OrthoDB" id="8932515at2759"/>
<name>A0A9Q1E2A9_CONCO</name>
<organism evidence="2 3">
    <name type="scientific">Conger conger</name>
    <name type="common">Conger eel</name>
    <name type="synonym">Muraena conger</name>
    <dbReference type="NCBI Taxonomy" id="82655"/>
    <lineage>
        <taxon>Eukaryota</taxon>
        <taxon>Metazoa</taxon>
        <taxon>Chordata</taxon>
        <taxon>Craniata</taxon>
        <taxon>Vertebrata</taxon>
        <taxon>Euteleostomi</taxon>
        <taxon>Actinopterygii</taxon>
        <taxon>Neopterygii</taxon>
        <taxon>Teleostei</taxon>
        <taxon>Anguilliformes</taxon>
        <taxon>Congridae</taxon>
        <taxon>Conger</taxon>
    </lineage>
</organism>
<comment type="caution">
    <text evidence="2">The sequence shown here is derived from an EMBL/GenBank/DDBJ whole genome shotgun (WGS) entry which is preliminary data.</text>
</comment>
<sequence length="263" mass="28260">MGCSSSSTQTIAQEANRPGTKPEESNGEGTFVGHQNGFIAEDCETIADQMQLPVQSPLPDDLPPGPIEREEPVVTQALDVAVEAQEAQESHESQELQAVTESEPLVESILPEASADTPETATEPESAPVAEEAAPAPESAPAVVEEVPAVTEPASDAPEPAVVPEEAPAPESAAVVTEVAAAPEPVPAAEETPASRRLRPLNPALRSLQRRRWQHPPHRWRYPRSLRRLSPQTPPPLQWSCPPVPLNLCLRPRALPLRPKRKA</sequence>
<evidence type="ECO:0000256" key="1">
    <source>
        <dbReference type="SAM" id="MobiDB-lite"/>
    </source>
</evidence>
<accession>A0A9Q1E2A9</accession>
<feature type="compositionally biased region" description="Low complexity" evidence="1">
    <location>
        <begin position="111"/>
        <end position="192"/>
    </location>
</feature>
<dbReference type="EMBL" id="JAFJMO010000001">
    <property type="protein sequence ID" value="KAJ8288386.1"/>
    <property type="molecule type" value="Genomic_DNA"/>
</dbReference>
<feature type="region of interest" description="Disordered" evidence="1">
    <location>
        <begin position="1"/>
        <end position="34"/>
    </location>
</feature>
<feature type="compositionally biased region" description="Polar residues" evidence="1">
    <location>
        <begin position="1"/>
        <end position="13"/>
    </location>
</feature>
<reference evidence="2" key="1">
    <citation type="journal article" date="2023" name="Science">
        <title>Genome structures resolve the early diversification of teleost fishes.</title>
        <authorList>
            <person name="Parey E."/>
            <person name="Louis A."/>
            <person name="Montfort J."/>
            <person name="Bouchez O."/>
            <person name="Roques C."/>
            <person name="Iampietro C."/>
            <person name="Lluch J."/>
            <person name="Castinel A."/>
            <person name="Donnadieu C."/>
            <person name="Desvignes T."/>
            <person name="Floi Bucao C."/>
            <person name="Jouanno E."/>
            <person name="Wen M."/>
            <person name="Mejri S."/>
            <person name="Dirks R."/>
            <person name="Jansen H."/>
            <person name="Henkel C."/>
            <person name="Chen W.J."/>
            <person name="Zahm M."/>
            <person name="Cabau C."/>
            <person name="Klopp C."/>
            <person name="Thompson A.W."/>
            <person name="Robinson-Rechavi M."/>
            <person name="Braasch I."/>
            <person name="Lecointre G."/>
            <person name="Bobe J."/>
            <person name="Postlethwait J.H."/>
            <person name="Berthelot C."/>
            <person name="Roest Crollius H."/>
            <person name="Guiguen Y."/>
        </authorList>
    </citation>
    <scope>NUCLEOTIDE SEQUENCE</scope>
    <source>
        <strain evidence="2">Concon-B</strain>
    </source>
</reference>